<dbReference type="Gene3D" id="3.30.710.10">
    <property type="entry name" value="Potassium Channel Kv1.1, Chain A"/>
    <property type="match status" value="1"/>
</dbReference>
<feature type="region of interest" description="Disordered" evidence="10">
    <location>
        <begin position="308"/>
        <end position="343"/>
    </location>
</feature>
<dbReference type="Pfam" id="PF00096">
    <property type="entry name" value="zf-C2H2"/>
    <property type="match status" value="6"/>
</dbReference>
<dbReference type="InterPro" id="IPR050636">
    <property type="entry name" value="C2H2-ZF_domain-containing"/>
</dbReference>
<sequence length="748" mass="85833">PFDRCLEDGIFIFTHHLKLRTSLTSHPFLVAVRKYHPADMEDHFSKHSKRILHALNKQREDGKFCDVTLDLGGHCLNAHRSILACCSNFFHNIYGAGTSAEVNLPDSCTSVLGLLFDFIYTGELQLTQTNVSEVLSAAELLSIPDAVQACHHYQQKFVENESSEETSCSQTTTEDRSVKVPIEPTKHSGDVGVPVKQITVTQIRHFGRKNNRCNDKQTLNLLTEKQKDKIRAFAIQKRSRESLIFPGSQNCNQVKGKEGGLRDNNEENSHETTNGNSNSTMDIDLVKVEEDEEDEDMNDRGELDHDYIPARHICKKPRKDTTQGLDRQKLKASEPANRRNDPAECPTCHKKFLSKYYLKVHNRKHTGEKPFKCTKCGKCYFRKENLLKHEARNCVTRTGVVYTCHECSKTFKGRTELRNHLVSHTGEMPFKCSSCPQQFMQKKDLQIHMIKCHGAPKPYPCSTCSKCFLTRSDLHVHELSRHQREKLFVCEECGHRASTRHGLQLHIKSKHRNERPYICEFCNRGFTQKGNLNVHRRTHTGEKPFQCHLCGKTFRIQASLDKHNRTHTGERPFSCQVCSQTFTERGPLHRHMASKHQEGRPHYCDICGKTFKAIDQLRVHVGRHKGVRKFECSECGYKFTRQAHLRRHMEIHGRVENYNPRQRRLRNLIITDEKEEGAESDTNTGTCTTSPSDQVLSTTAIKTNPCTETPELLPHRFTDIGSYQLQENVELAIGMTDMYVEEVTIVKI</sequence>
<accession>A0A401T2T2</accession>
<dbReference type="OrthoDB" id="3156061at2759"/>
<feature type="domain" description="BTB" evidence="11">
    <location>
        <begin position="65"/>
        <end position="128"/>
    </location>
</feature>
<feature type="domain" description="C2H2-type" evidence="12">
    <location>
        <begin position="488"/>
        <end position="516"/>
    </location>
</feature>
<dbReference type="GO" id="GO:0008270">
    <property type="term" value="F:zinc ion binding"/>
    <property type="evidence" value="ECO:0007669"/>
    <property type="project" value="UniProtKB-KW"/>
</dbReference>
<keyword evidence="4 9" id="KW-0863">Zinc-finger</keyword>
<feature type="domain" description="C2H2-type" evidence="12">
    <location>
        <begin position="602"/>
        <end position="629"/>
    </location>
</feature>
<feature type="domain" description="C2H2-type" evidence="12">
    <location>
        <begin position="371"/>
        <end position="398"/>
    </location>
</feature>
<dbReference type="InterPro" id="IPR036236">
    <property type="entry name" value="Znf_C2H2_sf"/>
</dbReference>
<comment type="caution">
    <text evidence="13">The sequence shown here is derived from an EMBL/GenBank/DDBJ whole genome shotgun (WGS) entry which is preliminary data.</text>
</comment>
<evidence type="ECO:0000256" key="5">
    <source>
        <dbReference type="ARBA" id="ARBA00022833"/>
    </source>
</evidence>
<dbReference type="FunFam" id="3.30.160.60:FF:003017">
    <property type="entry name" value="Si:cabz01054396.2"/>
    <property type="match status" value="1"/>
</dbReference>
<evidence type="ECO:0000259" key="11">
    <source>
        <dbReference type="PROSITE" id="PS50097"/>
    </source>
</evidence>
<evidence type="ECO:0000256" key="2">
    <source>
        <dbReference type="ARBA" id="ARBA00022723"/>
    </source>
</evidence>
<dbReference type="FunFam" id="3.30.160.60:FF:000303">
    <property type="entry name" value="Zinc finger protein 41"/>
    <property type="match status" value="1"/>
</dbReference>
<feature type="domain" description="C2H2-type" evidence="12">
    <location>
        <begin position="402"/>
        <end position="429"/>
    </location>
</feature>
<evidence type="ECO:0000256" key="6">
    <source>
        <dbReference type="ARBA" id="ARBA00023015"/>
    </source>
</evidence>
<dbReference type="InterPro" id="IPR011333">
    <property type="entry name" value="SKP1/BTB/POZ_sf"/>
</dbReference>
<keyword evidence="2" id="KW-0479">Metal-binding</keyword>
<dbReference type="SUPFAM" id="SSF54695">
    <property type="entry name" value="POZ domain"/>
    <property type="match status" value="1"/>
</dbReference>
<evidence type="ECO:0008006" key="15">
    <source>
        <dbReference type="Google" id="ProtNLM"/>
    </source>
</evidence>
<comment type="subcellular location">
    <subcellularLocation>
        <location evidence="1">Nucleus</location>
    </subcellularLocation>
</comment>
<keyword evidence="6" id="KW-0805">Transcription regulation</keyword>
<keyword evidence="3" id="KW-0677">Repeat</keyword>
<feature type="region of interest" description="Disordered" evidence="10">
    <location>
        <begin position="247"/>
        <end position="283"/>
    </location>
</feature>
<dbReference type="FunFam" id="3.30.160.60:FF:000065">
    <property type="entry name" value="B-cell CLL/lymphoma 6, member B"/>
    <property type="match status" value="1"/>
</dbReference>
<feature type="domain" description="C2H2-type" evidence="12">
    <location>
        <begin position="630"/>
        <end position="652"/>
    </location>
</feature>
<dbReference type="FunFam" id="3.30.160.60:FF:000264">
    <property type="entry name" value="Zinc finger protein 236"/>
    <property type="match status" value="1"/>
</dbReference>
<dbReference type="CDD" id="cd18232">
    <property type="entry name" value="BTB_POZ_ZBTB48_TZAP_KR3"/>
    <property type="match status" value="1"/>
</dbReference>
<keyword evidence="5" id="KW-0862">Zinc</keyword>
<evidence type="ECO:0000259" key="12">
    <source>
        <dbReference type="PROSITE" id="PS50157"/>
    </source>
</evidence>
<name>A0A401T2T2_CHIPU</name>
<evidence type="ECO:0000256" key="10">
    <source>
        <dbReference type="SAM" id="MobiDB-lite"/>
    </source>
</evidence>
<feature type="compositionally biased region" description="Basic and acidic residues" evidence="10">
    <location>
        <begin position="326"/>
        <end position="342"/>
    </location>
</feature>
<evidence type="ECO:0000256" key="3">
    <source>
        <dbReference type="ARBA" id="ARBA00022737"/>
    </source>
</evidence>
<evidence type="ECO:0000256" key="7">
    <source>
        <dbReference type="ARBA" id="ARBA00023163"/>
    </source>
</evidence>
<feature type="non-terminal residue" evidence="13">
    <location>
        <position position="1"/>
    </location>
</feature>
<dbReference type="FunFam" id="3.30.160.60:FF:000809">
    <property type="entry name" value="Zinc finger and BTB domain-containing 48"/>
    <property type="match status" value="1"/>
</dbReference>
<dbReference type="GO" id="GO:1990837">
    <property type="term" value="F:sequence-specific double-stranded DNA binding"/>
    <property type="evidence" value="ECO:0007669"/>
    <property type="project" value="UniProtKB-ARBA"/>
</dbReference>
<dbReference type="SMART" id="SM00225">
    <property type="entry name" value="BTB"/>
    <property type="match status" value="1"/>
</dbReference>
<feature type="domain" description="C2H2-type" evidence="12">
    <location>
        <begin position="573"/>
        <end position="601"/>
    </location>
</feature>
<dbReference type="PROSITE" id="PS00028">
    <property type="entry name" value="ZINC_FINGER_C2H2_1"/>
    <property type="match status" value="9"/>
</dbReference>
<evidence type="ECO:0000313" key="13">
    <source>
        <dbReference type="EMBL" id="GCC36969.1"/>
    </source>
</evidence>
<dbReference type="PANTHER" id="PTHR47772:SF11">
    <property type="entry name" value="C2H2-TYPE DOMAIN-CONTAINING PROTEIN"/>
    <property type="match status" value="1"/>
</dbReference>
<organism evidence="13 14">
    <name type="scientific">Chiloscyllium punctatum</name>
    <name type="common">Brownbanded bambooshark</name>
    <name type="synonym">Hemiscyllium punctatum</name>
    <dbReference type="NCBI Taxonomy" id="137246"/>
    <lineage>
        <taxon>Eukaryota</taxon>
        <taxon>Metazoa</taxon>
        <taxon>Chordata</taxon>
        <taxon>Craniata</taxon>
        <taxon>Vertebrata</taxon>
        <taxon>Chondrichthyes</taxon>
        <taxon>Elasmobranchii</taxon>
        <taxon>Galeomorphii</taxon>
        <taxon>Galeoidea</taxon>
        <taxon>Orectolobiformes</taxon>
        <taxon>Hemiscylliidae</taxon>
        <taxon>Chiloscyllium</taxon>
    </lineage>
</organism>
<dbReference type="Proteomes" id="UP000287033">
    <property type="component" value="Unassembled WGS sequence"/>
</dbReference>
<gene>
    <name evidence="13" type="ORF">chiPu_0015469</name>
</gene>
<protein>
    <recommendedName>
        <fullName evidence="15">Zinc finger and BTB domain containing 48</fullName>
    </recommendedName>
</protein>
<dbReference type="Pfam" id="PF00651">
    <property type="entry name" value="BTB"/>
    <property type="match status" value="1"/>
</dbReference>
<keyword evidence="14" id="KW-1185">Reference proteome</keyword>
<dbReference type="Gene3D" id="3.30.160.60">
    <property type="entry name" value="Classic Zinc Finger"/>
    <property type="match status" value="10"/>
</dbReference>
<dbReference type="PANTHER" id="PTHR47772">
    <property type="entry name" value="ZINC FINGER PROTEIN 200"/>
    <property type="match status" value="1"/>
</dbReference>
<dbReference type="STRING" id="137246.A0A401T2T2"/>
<evidence type="ECO:0000256" key="1">
    <source>
        <dbReference type="ARBA" id="ARBA00004123"/>
    </source>
</evidence>
<feature type="compositionally biased region" description="Basic and acidic residues" evidence="10">
    <location>
        <begin position="255"/>
        <end position="270"/>
    </location>
</feature>
<feature type="domain" description="C2H2-type" evidence="12">
    <location>
        <begin position="517"/>
        <end position="544"/>
    </location>
</feature>
<feature type="domain" description="C2H2-type" evidence="12">
    <location>
        <begin position="430"/>
        <end position="458"/>
    </location>
</feature>
<dbReference type="SUPFAM" id="SSF57667">
    <property type="entry name" value="beta-beta-alpha zinc fingers"/>
    <property type="match status" value="6"/>
</dbReference>
<dbReference type="SMART" id="SM00355">
    <property type="entry name" value="ZnF_C2H2"/>
    <property type="match status" value="11"/>
</dbReference>
<feature type="domain" description="C2H2-type" evidence="12">
    <location>
        <begin position="459"/>
        <end position="487"/>
    </location>
</feature>
<keyword evidence="8" id="KW-0539">Nucleus</keyword>
<dbReference type="EMBL" id="BEZZ01000921">
    <property type="protein sequence ID" value="GCC36969.1"/>
    <property type="molecule type" value="Genomic_DNA"/>
</dbReference>
<evidence type="ECO:0000256" key="4">
    <source>
        <dbReference type="ARBA" id="ARBA00022771"/>
    </source>
</evidence>
<dbReference type="GO" id="GO:0005634">
    <property type="term" value="C:nucleus"/>
    <property type="evidence" value="ECO:0007669"/>
    <property type="project" value="UniProtKB-SubCell"/>
</dbReference>
<dbReference type="OMA" id="EPPGNRK"/>
<evidence type="ECO:0000256" key="8">
    <source>
        <dbReference type="ARBA" id="ARBA00023242"/>
    </source>
</evidence>
<feature type="domain" description="C2H2-type" evidence="12">
    <location>
        <begin position="343"/>
        <end position="370"/>
    </location>
</feature>
<evidence type="ECO:0000256" key="9">
    <source>
        <dbReference type="PROSITE-ProRule" id="PRU00042"/>
    </source>
</evidence>
<dbReference type="FunFam" id="3.30.160.60:FF:001117">
    <property type="entry name" value="Zinc finger and BTB domain containing 48"/>
    <property type="match status" value="1"/>
</dbReference>
<evidence type="ECO:0000313" key="14">
    <source>
        <dbReference type="Proteomes" id="UP000287033"/>
    </source>
</evidence>
<reference evidence="13 14" key="1">
    <citation type="journal article" date="2018" name="Nat. Ecol. Evol.">
        <title>Shark genomes provide insights into elasmobranch evolution and the origin of vertebrates.</title>
        <authorList>
            <person name="Hara Y"/>
            <person name="Yamaguchi K"/>
            <person name="Onimaru K"/>
            <person name="Kadota M"/>
            <person name="Koyanagi M"/>
            <person name="Keeley SD"/>
            <person name="Tatsumi K"/>
            <person name="Tanaka K"/>
            <person name="Motone F"/>
            <person name="Kageyama Y"/>
            <person name="Nozu R"/>
            <person name="Adachi N"/>
            <person name="Nishimura O"/>
            <person name="Nakagawa R"/>
            <person name="Tanegashima C"/>
            <person name="Kiyatake I"/>
            <person name="Matsumoto R"/>
            <person name="Murakumo K"/>
            <person name="Nishida K"/>
            <person name="Terakita A"/>
            <person name="Kuratani S"/>
            <person name="Sato K"/>
            <person name="Hyodo S Kuraku.S."/>
        </authorList>
    </citation>
    <scope>NUCLEOTIDE SEQUENCE [LARGE SCALE GENOMIC DNA]</scope>
</reference>
<feature type="compositionally biased region" description="Polar residues" evidence="10">
    <location>
        <begin position="271"/>
        <end position="281"/>
    </location>
</feature>
<dbReference type="AlphaFoldDB" id="A0A401T2T2"/>
<dbReference type="InterPro" id="IPR000210">
    <property type="entry name" value="BTB/POZ_dom"/>
</dbReference>
<dbReference type="PROSITE" id="PS50157">
    <property type="entry name" value="ZINC_FINGER_C2H2_2"/>
    <property type="match status" value="11"/>
</dbReference>
<dbReference type="FunFam" id="3.30.160.60:FF:000446">
    <property type="entry name" value="Zinc finger protein"/>
    <property type="match status" value="1"/>
</dbReference>
<keyword evidence="7" id="KW-0804">Transcription</keyword>
<feature type="domain" description="C2H2-type" evidence="12">
    <location>
        <begin position="545"/>
        <end position="572"/>
    </location>
</feature>
<dbReference type="InterPro" id="IPR013087">
    <property type="entry name" value="Znf_C2H2_type"/>
</dbReference>
<proteinExistence type="predicted"/>
<dbReference type="PROSITE" id="PS50097">
    <property type="entry name" value="BTB"/>
    <property type="match status" value="1"/>
</dbReference>